<dbReference type="Gene3D" id="3.40.50.9200">
    <property type="entry name" value="Hypothetical protein MTH538"/>
    <property type="match status" value="1"/>
</dbReference>
<name>A0ABY4AW08_9MICO</name>
<accession>A0ABY4AW08</accession>
<dbReference type="EMBL" id="CP094533">
    <property type="protein sequence ID" value="UOE26326.1"/>
    <property type="molecule type" value="Genomic_DNA"/>
</dbReference>
<reference evidence="2 3" key="1">
    <citation type="submission" date="2022-03" db="EMBL/GenBank/DDBJ databases">
        <title>Agromyces sp. isolated from the gut of P. brevitarsis seulensis larvae.</title>
        <authorList>
            <person name="Won M."/>
            <person name="Kwon S.-W."/>
        </authorList>
    </citation>
    <scope>NUCLEOTIDE SEQUENCE [LARGE SCALE GENOMIC DNA]</scope>
    <source>
        <strain evidence="2 3">KACC 16215</strain>
    </source>
</reference>
<evidence type="ECO:0000259" key="1">
    <source>
        <dbReference type="Pfam" id="PF08937"/>
    </source>
</evidence>
<gene>
    <name evidence="2" type="ORF">MTP13_00680</name>
</gene>
<protein>
    <submittedName>
        <fullName evidence="2">TIR domain-containing protein</fullName>
    </submittedName>
</protein>
<keyword evidence="3" id="KW-1185">Reference proteome</keyword>
<organism evidence="2 3">
    <name type="scientific">Agromyces soli</name>
    <dbReference type="NCBI Taxonomy" id="659012"/>
    <lineage>
        <taxon>Bacteria</taxon>
        <taxon>Bacillati</taxon>
        <taxon>Actinomycetota</taxon>
        <taxon>Actinomycetes</taxon>
        <taxon>Micrococcales</taxon>
        <taxon>Microbacteriaceae</taxon>
        <taxon>Agromyces</taxon>
    </lineage>
</organism>
<evidence type="ECO:0000313" key="2">
    <source>
        <dbReference type="EMBL" id="UOE26326.1"/>
    </source>
</evidence>
<dbReference type="RefSeq" id="WP_243569156.1">
    <property type="nucleotide sequence ID" value="NZ_BAAARD010000005.1"/>
</dbReference>
<sequence length="161" mass="17879">MARSVFYSFHYSRDAWRVQQVINIGMLDGQPILNAQKWEEVQRKGEAAIQAWIDQQMSYKKAVIVLVGAQTASRQWVQYEITKAWNAKKPILGVRIHGLADSTGRTDSAGANPFENVALQGGGTVADYVPLFTPSGLTSQQVHASIKANLASWVDRAYQRS</sequence>
<dbReference type="InterPro" id="IPR015032">
    <property type="entry name" value="ThsB__TIR-like_domain"/>
</dbReference>
<proteinExistence type="predicted"/>
<dbReference type="Pfam" id="PF08937">
    <property type="entry name" value="ThsB_TIR"/>
    <property type="match status" value="1"/>
</dbReference>
<dbReference type="SUPFAM" id="SSF52206">
    <property type="entry name" value="Hypothetical protein MTH538"/>
    <property type="match status" value="1"/>
</dbReference>
<dbReference type="Proteomes" id="UP000831304">
    <property type="component" value="Chromosome"/>
</dbReference>
<feature type="domain" description="Thoeris protein ThsB TIR-like" evidence="1">
    <location>
        <begin position="6"/>
        <end position="100"/>
    </location>
</feature>
<evidence type="ECO:0000313" key="3">
    <source>
        <dbReference type="Proteomes" id="UP000831304"/>
    </source>
</evidence>
<dbReference type="InterPro" id="IPR036490">
    <property type="entry name" value="ThsB_TIR-like_sf"/>
</dbReference>